<name>A0A814D6C2_9BILA</name>
<dbReference type="EMBL" id="CAJNOK010006093">
    <property type="protein sequence ID" value="CAF0993224.1"/>
    <property type="molecule type" value="Genomic_DNA"/>
</dbReference>
<protein>
    <submittedName>
        <fullName evidence="1">Uncharacterized protein</fullName>
    </submittedName>
</protein>
<dbReference type="Proteomes" id="UP000681722">
    <property type="component" value="Unassembled WGS sequence"/>
</dbReference>
<evidence type="ECO:0000313" key="5">
    <source>
        <dbReference type="Proteomes" id="UP000663829"/>
    </source>
</evidence>
<keyword evidence="5" id="KW-1185">Reference proteome</keyword>
<proteinExistence type="predicted"/>
<evidence type="ECO:0000313" key="1">
    <source>
        <dbReference type="EMBL" id="CAF0949988.1"/>
    </source>
</evidence>
<dbReference type="OrthoDB" id="10025270at2759"/>
<dbReference type="Proteomes" id="UP000677228">
    <property type="component" value="Unassembled WGS sequence"/>
</dbReference>
<accession>A0A814D6C2</accession>
<dbReference type="EMBL" id="CAJNOQ010002291">
    <property type="protein sequence ID" value="CAF0949988.1"/>
    <property type="molecule type" value="Genomic_DNA"/>
</dbReference>
<dbReference type="EMBL" id="CAJOBC010002290">
    <property type="protein sequence ID" value="CAF3725692.1"/>
    <property type="molecule type" value="Genomic_DNA"/>
</dbReference>
<dbReference type="Proteomes" id="UP000682733">
    <property type="component" value="Unassembled WGS sequence"/>
</dbReference>
<organism evidence="1 5">
    <name type="scientific">Didymodactylos carnosus</name>
    <dbReference type="NCBI Taxonomy" id="1234261"/>
    <lineage>
        <taxon>Eukaryota</taxon>
        <taxon>Metazoa</taxon>
        <taxon>Spiralia</taxon>
        <taxon>Gnathifera</taxon>
        <taxon>Rotifera</taxon>
        <taxon>Eurotatoria</taxon>
        <taxon>Bdelloidea</taxon>
        <taxon>Philodinida</taxon>
        <taxon>Philodinidae</taxon>
        <taxon>Didymodactylos</taxon>
    </lineage>
</organism>
<dbReference type="Proteomes" id="UP000663829">
    <property type="component" value="Unassembled WGS sequence"/>
</dbReference>
<comment type="caution">
    <text evidence="1">The sequence shown here is derived from an EMBL/GenBank/DDBJ whole genome shotgun (WGS) entry which is preliminary data.</text>
</comment>
<gene>
    <name evidence="1" type="ORF">GPM918_LOCUS11185</name>
    <name evidence="2" type="ORF">OVA965_LOCUS14180</name>
    <name evidence="3" type="ORF">SRO942_LOCUS11184</name>
    <name evidence="4" type="ORF">TMI583_LOCUS14183</name>
</gene>
<reference evidence="1" key="1">
    <citation type="submission" date="2021-02" db="EMBL/GenBank/DDBJ databases">
        <authorList>
            <person name="Nowell W R."/>
        </authorList>
    </citation>
    <scope>NUCLEOTIDE SEQUENCE</scope>
</reference>
<dbReference type="AlphaFoldDB" id="A0A814D6C2"/>
<sequence length="191" mass="22395">MSVNSSAFGRPRIIATWVDDQIGKSETHHSMKKQFVTLSKLITEWKFFDTHHAFYDDLDTYPKTKILLITSGAFGRHIVPEKHELTQIYRIYIFCHDVESNEKWSDEYNKVSGVFNIEDLVYKQLADDLATLFRDEGEAYRRSSEYGLARLNYKEAKHILIKVLKLSDKDDRVQFINDELETVDLHKCTIN</sequence>
<evidence type="ECO:0000313" key="3">
    <source>
        <dbReference type="EMBL" id="CAF3725692.1"/>
    </source>
</evidence>
<evidence type="ECO:0000313" key="4">
    <source>
        <dbReference type="EMBL" id="CAF3763110.1"/>
    </source>
</evidence>
<evidence type="ECO:0000313" key="2">
    <source>
        <dbReference type="EMBL" id="CAF0993224.1"/>
    </source>
</evidence>
<dbReference type="EMBL" id="CAJOBA010006100">
    <property type="protein sequence ID" value="CAF3763110.1"/>
    <property type="molecule type" value="Genomic_DNA"/>
</dbReference>